<dbReference type="AlphaFoldDB" id="A0A1V8RUP2"/>
<dbReference type="PANTHER" id="PTHR42748:SF7">
    <property type="entry name" value="NMRA LIKE REDOX SENSOR 1-RELATED"/>
    <property type="match status" value="1"/>
</dbReference>
<keyword evidence="2" id="KW-0521">NADP</keyword>
<gene>
    <name evidence="4" type="ORF">BFN67_12580</name>
</gene>
<accession>A0A1V8RUP2</accession>
<organism evidence="4 5">
    <name type="scientific">Manganibacter manganicus</name>
    <dbReference type="NCBI Taxonomy" id="1873176"/>
    <lineage>
        <taxon>Bacteria</taxon>
        <taxon>Pseudomonadati</taxon>
        <taxon>Pseudomonadota</taxon>
        <taxon>Alphaproteobacteria</taxon>
        <taxon>Hyphomicrobiales</taxon>
        <taxon>Phyllobacteriaceae</taxon>
        <taxon>Manganibacter</taxon>
    </lineage>
</organism>
<evidence type="ECO:0000256" key="2">
    <source>
        <dbReference type="ARBA" id="ARBA00022857"/>
    </source>
</evidence>
<dbReference type="STRING" id="1873176.BFN67_12580"/>
<dbReference type="EMBL" id="MDET01000005">
    <property type="protein sequence ID" value="OQM76739.1"/>
    <property type="molecule type" value="Genomic_DNA"/>
</dbReference>
<dbReference type="InterPro" id="IPR036291">
    <property type="entry name" value="NAD(P)-bd_dom_sf"/>
</dbReference>
<dbReference type="Gene3D" id="3.90.25.10">
    <property type="entry name" value="UDP-galactose 4-epimerase, domain 1"/>
    <property type="match status" value="1"/>
</dbReference>
<proteinExistence type="inferred from homology"/>
<protein>
    <recommendedName>
        <fullName evidence="3">NmrA-like domain-containing protein</fullName>
    </recommendedName>
</protein>
<evidence type="ECO:0000259" key="3">
    <source>
        <dbReference type="Pfam" id="PF05368"/>
    </source>
</evidence>
<dbReference type="Pfam" id="PF05368">
    <property type="entry name" value="NmrA"/>
    <property type="match status" value="1"/>
</dbReference>
<name>A0A1V8RUP2_9HYPH</name>
<reference evidence="4 5" key="1">
    <citation type="journal article" date="2016" name="Int. J. Syst. Evol. Microbiol.">
        <title>Pseudaminobacter manganicus sp. nov., isolated from sludge of a manganese mine.</title>
        <authorList>
            <person name="Li J."/>
            <person name="Huang J."/>
            <person name="Liao S."/>
            <person name="Wang G."/>
        </authorList>
    </citation>
    <scope>NUCLEOTIDE SEQUENCE [LARGE SCALE GENOMIC DNA]</scope>
    <source>
        <strain evidence="4 5">JH-7</strain>
    </source>
</reference>
<comment type="similarity">
    <text evidence="1">Belongs to the NmrA-type oxidoreductase family.</text>
</comment>
<dbReference type="Proteomes" id="UP000191905">
    <property type="component" value="Unassembled WGS sequence"/>
</dbReference>
<dbReference type="RefSeq" id="WP_080918485.1">
    <property type="nucleotide sequence ID" value="NZ_MDET01000005.1"/>
</dbReference>
<dbReference type="InterPro" id="IPR008030">
    <property type="entry name" value="NmrA-like"/>
</dbReference>
<dbReference type="PANTHER" id="PTHR42748">
    <property type="entry name" value="NITROGEN METABOLITE REPRESSION PROTEIN NMRA FAMILY MEMBER"/>
    <property type="match status" value="1"/>
</dbReference>
<dbReference type="InterPro" id="IPR051164">
    <property type="entry name" value="NmrA-like_oxidored"/>
</dbReference>
<feature type="domain" description="NmrA-like" evidence="3">
    <location>
        <begin position="4"/>
        <end position="236"/>
    </location>
</feature>
<evidence type="ECO:0000256" key="1">
    <source>
        <dbReference type="ARBA" id="ARBA00006328"/>
    </source>
</evidence>
<keyword evidence="5" id="KW-1185">Reference proteome</keyword>
<evidence type="ECO:0000313" key="5">
    <source>
        <dbReference type="Proteomes" id="UP000191905"/>
    </source>
</evidence>
<evidence type="ECO:0000313" key="4">
    <source>
        <dbReference type="EMBL" id="OQM76739.1"/>
    </source>
</evidence>
<sequence length="286" mass="31603">MISTKTILVIGATGKQGGAVLRHLLQRGARVRALTRDPSSPKAKALAAQQVEIVKGNLDDPASIAHALNGVDAVFGVQDPWAHGVDAEIRQGMMLGDLAKSAGVRRFVQASVASGDVSTGLEHFESKGIIERHLQSLGLDVTAVRPVMFMDSLLQSSEPRAHYVLELLRHGLRGRPVQLVAVDDIGRVAAEALIEDRPERPGLRGIELAGDELSYKQIVENFVLVTLRQPKVVYLPTIAIHLLARKPYSSYRWMGRHGWHYDLNVLRAERPWLQTFETWLRANADR</sequence>
<dbReference type="OrthoDB" id="9794300at2"/>
<dbReference type="CDD" id="cd05251">
    <property type="entry name" value="NmrA_like_SDR_a"/>
    <property type="match status" value="1"/>
</dbReference>
<comment type="caution">
    <text evidence="4">The sequence shown here is derived from an EMBL/GenBank/DDBJ whole genome shotgun (WGS) entry which is preliminary data.</text>
</comment>
<dbReference type="Gene3D" id="3.40.50.720">
    <property type="entry name" value="NAD(P)-binding Rossmann-like Domain"/>
    <property type="match status" value="1"/>
</dbReference>
<dbReference type="SUPFAM" id="SSF51735">
    <property type="entry name" value="NAD(P)-binding Rossmann-fold domains"/>
    <property type="match status" value="1"/>
</dbReference>